<dbReference type="AlphaFoldDB" id="A0A4S3JG16"/>
<sequence>MYVRMGNIGMSSMILHSQEVAATHTVRKNGLCVISRFKLQSWFVFRMGEWHRTASHPSLPE</sequence>
<protein>
    <submittedName>
        <fullName evidence="1">Uncharacterized protein</fullName>
    </submittedName>
</protein>
<accession>A0A4S3JG16</accession>
<comment type="caution">
    <text evidence="1">The sequence shown here is derived from an EMBL/GenBank/DDBJ whole genome shotgun (WGS) entry which is preliminary data.</text>
</comment>
<gene>
    <name evidence="1" type="ORF">EYZ11_008399</name>
</gene>
<name>A0A4S3JG16_9EURO</name>
<dbReference type="Proteomes" id="UP000308092">
    <property type="component" value="Unassembled WGS sequence"/>
</dbReference>
<dbReference type="VEuPathDB" id="FungiDB:EYZ11_008399"/>
<keyword evidence="2" id="KW-1185">Reference proteome</keyword>
<evidence type="ECO:0000313" key="1">
    <source>
        <dbReference type="EMBL" id="THC92131.1"/>
    </source>
</evidence>
<proteinExistence type="predicted"/>
<evidence type="ECO:0000313" key="2">
    <source>
        <dbReference type="Proteomes" id="UP000308092"/>
    </source>
</evidence>
<organism evidence="1 2">
    <name type="scientific">Aspergillus tanneri</name>
    <dbReference type="NCBI Taxonomy" id="1220188"/>
    <lineage>
        <taxon>Eukaryota</taxon>
        <taxon>Fungi</taxon>
        <taxon>Dikarya</taxon>
        <taxon>Ascomycota</taxon>
        <taxon>Pezizomycotina</taxon>
        <taxon>Eurotiomycetes</taxon>
        <taxon>Eurotiomycetidae</taxon>
        <taxon>Eurotiales</taxon>
        <taxon>Aspergillaceae</taxon>
        <taxon>Aspergillus</taxon>
        <taxon>Aspergillus subgen. Circumdati</taxon>
    </lineage>
</organism>
<dbReference type="EMBL" id="SOSA01000357">
    <property type="protein sequence ID" value="THC92131.1"/>
    <property type="molecule type" value="Genomic_DNA"/>
</dbReference>
<reference evidence="1 2" key="1">
    <citation type="submission" date="2019-03" db="EMBL/GenBank/DDBJ databases">
        <title>The genome sequence of a newly discovered highly antifungal drug resistant Aspergillus species, Aspergillus tanneri NIH 1004.</title>
        <authorList>
            <person name="Mounaud S."/>
            <person name="Singh I."/>
            <person name="Joardar V."/>
            <person name="Pakala S."/>
            <person name="Pakala S."/>
            <person name="Venepally P."/>
            <person name="Hoover J."/>
            <person name="Nierman W."/>
            <person name="Chung J."/>
            <person name="Losada L."/>
        </authorList>
    </citation>
    <scope>NUCLEOTIDE SEQUENCE [LARGE SCALE GENOMIC DNA]</scope>
    <source>
        <strain evidence="1 2">NIH1004</strain>
    </source>
</reference>